<evidence type="ECO:0000313" key="4">
    <source>
        <dbReference type="Proteomes" id="UP000038010"/>
    </source>
</evidence>
<name>A0A0N0NHM1_9EURO</name>
<dbReference type="InterPro" id="IPR037151">
    <property type="entry name" value="AlkB-like_sf"/>
</dbReference>
<protein>
    <recommendedName>
        <fullName evidence="2">Alpha-ketoglutarate-dependent dioxygenase AlkB-like domain-containing protein</fullName>
    </recommendedName>
</protein>
<dbReference type="EMBL" id="LFJN01000060">
    <property type="protein sequence ID" value="KPI34429.1"/>
    <property type="molecule type" value="Genomic_DNA"/>
</dbReference>
<feature type="region of interest" description="Disordered" evidence="1">
    <location>
        <begin position="277"/>
        <end position="301"/>
    </location>
</feature>
<dbReference type="InterPro" id="IPR027450">
    <property type="entry name" value="AlkB-like"/>
</dbReference>
<dbReference type="GeneID" id="28733175"/>
<organism evidence="3 4">
    <name type="scientific">Cyphellophora attinorum</name>
    <dbReference type="NCBI Taxonomy" id="1664694"/>
    <lineage>
        <taxon>Eukaryota</taxon>
        <taxon>Fungi</taxon>
        <taxon>Dikarya</taxon>
        <taxon>Ascomycota</taxon>
        <taxon>Pezizomycotina</taxon>
        <taxon>Eurotiomycetes</taxon>
        <taxon>Chaetothyriomycetidae</taxon>
        <taxon>Chaetothyriales</taxon>
        <taxon>Cyphellophoraceae</taxon>
        <taxon>Cyphellophora</taxon>
    </lineage>
</organism>
<gene>
    <name evidence="3" type="ORF">AB675_1407</name>
</gene>
<dbReference type="Pfam" id="PF13532">
    <property type="entry name" value="2OG-FeII_Oxy_2"/>
    <property type="match status" value="1"/>
</dbReference>
<proteinExistence type="predicted"/>
<dbReference type="SUPFAM" id="SSF51197">
    <property type="entry name" value="Clavaminate synthase-like"/>
    <property type="match status" value="1"/>
</dbReference>
<comment type="caution">
    <text evidence="3">The sequence shown here is derived from an EMBL/GenBank/DDBJ whole genome shotgun (WGS) entry which is preliminary data.</text>
</comment>
<evidence type="ECO:0000259" key="2">
    <source>
        <dbReference type="Pfam" id="PF13532"/>
    </source>
</evidence>
<feature type="domain" description="Alpha-ketoglutarate-dependent dioxygenase AlkB-like" evidence="2">
    <location>
        <begin position="139"/>
        <end position="237"/>
    </location>
</feature>
<dbReference type="OrthoDB" id="2163491at2759"/>
<dbReference type="VEuPathDB" id="FungiDB:AB675_1407"/>
<evidence type="ECO:0000256" key="1">
    <source>
        <dbReference type="SAM" id="MobiDB-lite"/>
    </source>
</evidence>
<accession>A0A0N0NHM1</accession>
<feature type="compositionally biased region" description="Basic and acidic residues" evidence="1">
    <location>
        <begin position="282"/>
        <end position="301"/>
    </location>
</feature>
<dbReference type="RefSeq" id="XP_017994392.1">
    <property type="nucleotide sequence ID" value="XM_018141295.1"/>
</dbReference>
<dbReference type="AlphaFoldDB" id="A0A0N0NHM1"/>
<keyword evidence="4" id="KW-1185">Reference proteome</keyword>
<dbReference type="Proteomes" id="UP000038010">
    <property type="component" value="Unassembled WGS sequence"/>
</dbReference>
<sequence>MTLEDLVESKWLNITSANDLLAATSRRDKRVVAIKDASLGLSVLPIPAIADSTANRYVGVRINLSAEDTIFVLAPTNYEIYRKGGTRDIFNAMWAEVQSGSIPLTRKPAKQDRKKKIGLKTAQFNATYGVPYSIARAAYASGEAIELETAPQVLEDLIANFVPVVEAATGQKTSFNSNLLLGYYPKMHMGYHQDNEPHIKGNIIASVSLGASAIMSFAEPKEHASDRSSKAAFSYPLAGTGGGMIQMGPGVNVDWWHKSECVGLARFVDTLRGLDESMVEGGGEREEGATEEEAKSGNEAE</sequence>
<dbReference type="STRING" id="1664694.A0A0N0NHM1"/>
<evidence type="ECO:0000313" key="3">
    <source>
        <dbReference type="EMBL" id="KPI34429.1"/>
    </source>
</evidence>
<reference evidence="3 4" key="1">
    <citation type="submission" date="2015-06" db="EMBL/GenBank/DDBJ databases">
        <title>Draft genome of the ant-associated black yeast Phialophora attae CBS 131958.</title>
        <authorList>
            <person name="Moreno L.F."/>
            <person name="Stielow B.J."/>
            <person name="de Hoog S."/>
            <person name="Vicente V.A."/>
            <person name="Weiss V.A."/>
            <person name="de Vries M."/>
            <person name="Cruz L.M."/>
            <person name="Souza E.M."/>
        </authorList>
    </citation>
    <scope>NUCLEOTIDE SEQUENCE [LARGE SCALE GENOMIC DNA]</scope>
    <source>
        <strain evidence="3 4">CBS 131958</strain>
    </source>
</reference>
<dbReference type="Gene3D" id="2.60.120.590">
    <property type="entry name" value="Alpha-ketoglutarate-dependent dioxygenase AlkB-like"/>
    <property type="match status" value="1"/>
</dbReference>